<protein>
    <recommendedName>
        <fullName evidence="4">Spermidine synthase</fullName>
    </recommendedName>
</protein>
<dbReference type="OrthoDB" id="7282445at2"/>
<organism evidence="2 3">
    <name type="scientific">Hansschlegelia zhihuaiae</name>
    <dbReference type="NCBI Taxonomy" id="405005"/>
    <lineage>
        <taxon>Bacteria</taxon>
        <taxon>Pseudomonadati</taxon>
        <taxon>Pseudomonadota</taxon>
        <taxon>Alphaproteobacteria</taxon>
        <taxon>Hyphomicrobiales</taxon>
        <taxon>Methylopilaceae</taxon>
        <taxon>Hansschlegelia</taxon>
    </lineage>
</organism>
<dbReference type="EMBL" id="RYFI01000019">
    <property type="protein sequence ID" value="RXF69967.1"/>
    <property type="molecule type" value="Genomic_DNA"/>
</dbReference>
<feature type="transmembrane region" description="Helical" evidence="1">
    <location>
        <begin position="133"/>
        <end position="153"/>
    </location>
</feature>
<reference evidence="2 3" key="1">
    <citation type="submission" date="2018-12" db="EMBL/GenBank/DDBJ databases">
        <title>bacterium Hansschlegelia zhihuaiae S113.</title>
        <authorList>
            <person name="He J."/>
        </authorList>
    </citation>
    <scope>NUCLEOTIDE SEQUENCE [LARGE SCALE GENOMIC DNA]</scope>
    <source>
        <strain evidence="2 3">S 113</strain>
    </source>
</reference>
<gene>
    <name evidence="2" type="ORF">EK403_17735</name>
</gene>
<evidence type="ECO:0000256" key="1">
    <source>
        <dbReference type="SAM" id="Phobius"/>
    </source>
</evidence>
<feature type="transmembrane region" description="Helical" evidence="1">
    <location>
        <begin position="738"/>
        <end position="758"/>
    </location>
</feature>
<dbReference type="SUPFAM" id="SSF103473">
    <property type="entry name" value="MFS general substrate transporter"/>
    <property type="match status" value="1"/>
</dbReference>
<dbReference type="Proteomes" id="UP000289708">
    <property type="component" value="Unassembled WGS sequence"/>
</dbReference>
<accession>A0A4Q0M9T7</accession>
<feature type="transmembrane region" description="Helical" evidence="1">
    <location>
        <begin position="36"/>
        <end position="60"/>
    </location>
</feature>
<feature type="transmembrane region" description="Helical" evidence="1">
    <location>
        <begin position="159"/>
        <end position="176"/>
    </location>
</feature>
<dbReference type="SUPFAM" id="SSF53335">
    <property type="entry name" value="S-adenosyl-L-methionine-dependent methyltransferases"/>
    <property type="match status" value="1"/>
</dbReference>
<dbReference type="RefSeq" id="WP_128778797.1">
    <property type="nucleotide sequence ID" value="NZ_RYFI01000019.1"/>
</dbReference>
<feature type="transmembrane region" description="Helical" evidence="1">
    <location>
        <begin position="543"/>
        <end position="565"/>
    </location>
</feature>
<feature type="transmembrane region" description="Helical" evidence="1">
    <location>
        <begin position="604"/>
        <end position="630"/>
    </location>
</feature>
<keyword evidence="1" id="KW-0472">Membrane</keyword>
<feature type="transmembrane region" description="Helical" evidence="1">
    <location>
        <begin position="642"/>
        <end position="665"/>
    </location>
</feature>
<feature type="transmembrane region" description="Helical" evidence="1">
    <location>
        <begin position="577"/>
        <end position="598"/>
    </location>
</feature>
<dbReference type="InterPro" id="IPR029063">
    <property type="entry name" value="SAM-dependent_MTases_sf"/>
</dbReference>
<keyword evidence="1" id="KW-0812">Transmembrane</keyword>
<name>A0A4Q0M9T7_9HYPH</name>
<evidence type="ECO:0000313" key="3">
    <source>
        <dbReference type="Proteomes" id="UP000289708"/>
    </source>
</evidence>
<feature type="transmembrane region" description="Helical" evidence="1">
    <location>
        <begin position="677"/>
        <end position="699"/>
    </location>
</feature>
<feature type="transmembrane region" description="Helical" evidence="1">
    <location>
        <begin position="67"/>
        <end position="88"/>
    </location>
</feature>
<dbReference type="AlphaFoldDB" id="A0A4Q0M9T7"/>
<feature type="transmembrane region" description="Helical" evidence="1">
    <location>
        <begin position="100"/>
        <end position="121"/>
    </location>
</feature>
<feature type="transmembrane region" description="Helical" evidence="1">
    <location>
        <begin position="711"/>
        <end position="732"/>
    </location>
</feature>
<keyword evidence="1" id="KW-1133">Transmembrane helix</keyword>
<feature type="transmembrane region" description="Helical" evidence="1">
    <location>
        <begin position="188"/>
        <end position="206"/>
    </location>
</feature>
<sequence length="763" mass="82695">MSSLMTRSTALYASTFVLCLSSLVFQISIIRIFSAIFRYHFVFAVVSFSILGLGLGALLARWRNGDAYIVAASIAAAILNVTPMIMIFTTPALSLLPPLAAVSIVLIPAFIFSGWCVGSIFTRWPDRAGKLYAADLIGAGTGCFVGIFLLNLLGPVSTISATATLTSLAGLIFALGCERERRLRAATFLALPLLIACFAFSVSVPLNRLTVGRVAVDPANSKPMIVRMQRDPNNWTVLATRWDAYARTDAVMGLNKDLISIFTDGDTPAPMVRMHSRETDPTALRSHIGHVPLDVWRPRQSDRMLTIGAGGGLDVLFGQFAGVRDITAIDINPALPAMLEQFREFYGDLYNKPGTKLFIQEGRHFLARDTGAYDLIYLSLTQTATATGQGLALAESYIQTREGLQDAVARLTPSGALVLIFDQDAFLARAFVTALSILYSEGQSIAKAAAHLAVVSAPNKNNAPYNHLLIIKRSPLTAEETARLKFVTEARGFALSYLAPDTGSPLLKQLASSSEAYKLPEVNLRPVSDDSPFFFDLSFELPIMVRGLLVISASVTFIVLVWAFASGRNFREATPKLSILAILVALIGVGFMVVQNIIVQRYMLFLGFPTITLSVVLFSMLVGAGLGSLLSHFFINREKWQILLVTCMFSVPAVLMVNYLGPLVTSKFFYLSTGGRIILTGAMIFPLSISLGCFFPTALRLAGHKAHSIDIPILWAINGSASVLGSALSVALSKQFSFTFALNIAASCYLGALLLMLWSCRRT</sequence>
<dbReference type="InterPro" id="IPR036259">
    <property type="entry name" value="MFS_trans_sf"/>
</dbReference>
<keyword evidence="3" id="KW-1185">Reference proteome</keyword>
<comment type="caution">
    <text evidence="2">The sequence shown here is derived from an EMBL/GenBank/DDBJ whole genome shotgun (WGS) entry which is preliminary data.</text>
</comment>
<dbReference type="Gene3D" id="3.40.50.150">
    <property type="entry name" value="Vaccinia Virus protein VP39"/>
    <property type="match status" value="1"/>
</dbReference>
<proteinExistence type="predicted"/>
<evidence type="ECO:0000313" key="2">
    <source>
        <dbReference type="EMBL" id="RXF69967.1"/>
    </source>
</evidence>
<evidence type="ECO:0008006" key="4">
    <source>
        <dbReference type="Google" id="ProtNLM"/>
    </source>
</evidence>